<feature type="region of interest" description="Disordered" evidence="2">
    <location>
        <begin position="35"/>
        <end position="74"/>
    </location>
</feature>
<evidence type="ECO:0000313" key="3">
    <source>
        <dbReference type="EMBL" id="MCQ4839951.1"/>
    </source>
</evidence>
<organism evidence="3 4">
    <name type="scientific">Neglectibacter timonensis</name>
    <dbReference type="NCBI Taxonomy" id="1776382"/>
    <lineage>
        <taxon>Bacteria</taxon>
        <taxon>Bacillati</taxon>
        <taxon>Bacillota</taxon>
        <taxon>Clostridia</taxon>
        <taxon>Eubacteriales</taxon>
        <taxon>Oscillospiraceae</taxon>
        <taxon>Neglectibacter</taxon>
    </lineage>
</organism>
<keyword evidence="1" id="KW-0175">Coiled coil</keyword>
<dbReference type="Proteomes" id="UP001524473">
    <property type="component" value="Unassembled WGS sequence"/>
</dbReference>
<gene>
    <name evidence="3" type="ORF">NE695_08480</name>
</gene>
<protein>
    <recommendedName>
        <fullName evidence="5">DUF2383 domain-containing protein</fullName>
    </recommendedName>
</protein>
<dbReference type="RefSeq" id="WP_066866737.1">
    <property type="nucleotide sequence ID" value="NZ_CABKVV010000014.1"/>
</dbReference>
<keyword evidence="4" id="KW-1185">Reference proteome</keyword>
<evidence type="ECO:0000313" key="4">
    <source>
        <dbReference type="Proteomes" id="UP001524473"/>
    </source>
</evidence>
<name>A0ABT1RZ52_9FIRM</name>
<evidence type="ECO:0008006" key="5">
    <source>
        <dbReference type="Google" id="ProtNLM"/>
    </source>
</evidence>
<feature type="coiled-coil region" evidence="1">
    <location>
        <begin position="109"/>
        <end position="136"/>
    </location>
</feature>
<sequence length="145" mass="16300">MIEEDTVKLLRECNSGIKMGVESIDEMLPKVKDSGLRSALEESRQAHGKLGDRTHSLLNEYHDEGKDPSPMAKGMSWMKTNMKLLVEEDSDKAVADLITDGCNMGMKSLNRYLNQYQAAEEQVKDIAKDLVGLEQDLVKDVRPFL</sequence>
<reference evidence="3 4" key="1">
    <citation type="submission" date="2022-06" db="EMBL/GenBank/DDBJ databases">
        <title>Isolation of gut microbiota from human fecal samples.</title>
        <authorList>
            <person name="Pamer E.G."/>
            <person name="Barat B."/>
            <person name="Waligurski E."/>
            <person name="Medina S."/>
            <person name="Paddock L."/>
            <person name="Mostad J."/>
        </authorList>
    </citation>
    <scope>NUCLEOTIDE SEQUENCE [LARGE SCALE GENOMIC DNA]</scope>
    <source>
        <strain evidence="3 4">DFI.9.73</strain>
    </source>
</reference>
<proteinExistence type="predicted"/>
<evidence type="ECO:0000256" key="1">
    <source>
        <dbReference type="SAM" id="Coils"/>
    </source>
</evidence>
<dbReference type="Gene3D" id="1.20.1260.10">
    <property type="match status" value="1"/>
</dbReference>
<dbReference type="InterPro" id="IPR012347">
    <property type="entry name" value="Ferritin-like"/>
</dbReference>
<dbReference type="EMBL" id="JANFZH010000016">
    <property type="protein sequence ID" value="MCQ4839951.1"/>
    <property type="molecule type" value="Genomic_DNA"/>
</dbReference>
<accession>A0ABT1RZ52</accession>
<comment type="caution">
    <text evidence="3">The sequence shown here is derived from an EMBL/GenBank/DDBJ whole genome shotgun (WGS) entry which is preliminary data.</text>
</comment>
<evidence type="ECO:0000256" key="2">
    <source>
        <dbReference type="SAM" id="MobiDB-lite"/>
    </source>
</evidence>
<feature type="compositionally biased region" description="Basic and acidic residues" evidence="2">
    <location>
        <begin position="35"/>
        <end position="67"/>
    </location>
</feature>
<dbReference type="GeneID" id="90533541"/>